<sequence>MKKTILVFILGVVTALIVNNIFFNDSKGSEPKAHKSKSELAIKDKSDTVKEHHKQSENIEEKSVVEARKISSSLDNNDSGESQVEISGERLKYDGSKFEEETFGISVSEEDGIGINVRAIEGKSYQELNSLLDELSVKAGSDQGAIEHKVKHQDYFLANQSGSTGYEFNRVECGSDVCVAVFDNFDANHDWTQGIPDVFNPENGFEGGQGAFEWLPRHENDESPSLTYMFARGDKKDASMYTPITQSW</sequence>
<feature type="region of interest" description="Disordered" evidence="1">
    <location>
        <begin position="27"/>
        <end position="62"/>
    </location>
</feature>
<organism evidence="2 3">
    <name type="scientific">Aliikangiella coralliicola</name>
    <dbReference type="NCBI Taxonomy" id="2592383"/>
    <lineage>
        <taxon>Bacteria</taxon>
        <taxon>Pseudomonadati</taxon>
        <taxon>Pseudomonadota</taxon>
        <taxon>Gammaproteobacteria</taxon>
        <taxon>Oceanospirillales</taxon>
        <taxon>Pleioneaceae</taxon>
        <taxon>Aliikangiella</taxon>
    </lineage>
</organism>
<reference evidence="2 3" key="1">
    <citation type="submission" date="2019-07" db="EMBL/GenBank/DDBJ databases">
        <title>Draft genome for Aliikangiella sp. M105.</title>
        <authorList>
            <person name="Wang G."/>
        </authorList>
    </citation>
    <scope>NUCLEOTIDE SEQUENCE [LARGE SCALE GENOMIC DNA]</scope>
    <source>
        <strain evidence="2 3">M105</strain>
    </source>
</reference>
<dbReference type="Proteomes" id="UP000315439">
    <property type="component" value="Unassembled WGS sequence"/>
</dbReference>
<accession>A0A545UFN2</accession>
<comment type="caution">
    <text evidence="2">The sequence shown here is derived from an EMBL/GenBank/DDBJ whole genome shotgun (WGS) entry which is preliminary data.</text>
</comment>
<keyword evidence="3" id="KW-1185">Reference proteome</keyword>
<protein>
    <submittedName>
        <fullName evidence="2">Uncharacterized protein</fullName>
    </submittedName>
</protein>
<dbReference type="AlphaFoldDB" id="A0A545UFN2"/>
<evidence type="ECO:0000313" key="3">
    <source>
        <dbReference type="Proteomes" id="UP000315439"/>
    </source>
</evidence>
<proteinExistence type="predicted"/>
<gene>
    <name evidence="2" type="ORF">FLL46_06935</name>
</gene>
<dbReference type="EMBL" id="VIKS01000004">
    <property type="protein sequence ID" value="TQV88255.1"/>
    <property type="molecule type" value="Genomic_DNA"/>
</dbReference>
<evidence type="ECO:0000313" key="2">
    <source>
        <dbReference type="EMBL" id="TQV88255.1"/>
    </source>
</evidence>
<dbReference type="RefSeq" id="WP_142892764.1">
    <property type="nucleotide sequence ID" value="NZ_ML660162.1"/>
</dbReference>
<name>A0A545UFN2_9GAMM</name>
<evidence type="ECO:0000256" key="1">
    <source>
        <dbReference type="SAM" id="MobiDB-lite"/>
    </source>
</evidence>